<protein>
    <recommendedName>
        <fullName evidence="4">HTH psq-type domain-containing protein</fullName>
    </recommendedName>
</protein>
<evidence type="ECO:0008006" key="4">
    <source>
        <dbReference type="Google" id="ProtNLM"/>
    </source>
</evidence>
<dbReference type="EMBL" id="KL367480">
    <property type="protein sequence ID" value="KFD71780.1"/>
    <property type="molecule type" value="Genomic_DNA"/>
</dbReference>
<dbReference type="Proteomes" id="UP000030764">
    <property type="component" value="Unassembled WGS sequence"/>
</dbReference>
<gene>
    <name evidence="1" type="ORF">M513_13091</name>
    <name evidence="2" type="ORF">M514_13091</name>
</gene>
<dbReference type="AlphaFoldDB" id="A0A085LM36"/>
<dbReference type="EMBL" id="KL363400">
    <property type="protein sequence ID" value="KFD46032.1"/>
    <property type="molecule type" value="Genomic_DNA"/>
</dbReference>
<keyword evidence="3" id="KW-1185">Reference proteome</keyword>
<evidence type="ECO:0000313" key="2">
    <source>
        <dbReference type="EMBL" id="KFD71780.1"/>
    </source>
</evidence>
<dbReference type="Proteomes" id="UP000030758">
    <property type="component" value="Unassembled WGS sequence"/>
</dbReference>
<reference evidence="1 3" key="1">
    <citation type="journal article" date="2014" name="Nat. Genet.">
        <title>Genome and transcriptome of the porcine whipworm Trichuris suis.</title>
        <authorList>
            <person name="Jex A.R."/>
            <person name="Nejsum P."/>
            <person name="Schwarz E.M."/>
            <person name="Hu L."/>
            <person name="Young N.D."/>
            <person name="Hall R.S."/>
            <person name="Korhonen P.K."/>
            <person name="Liao S."/>
            <person name="Thamsborg S."/>
            <person name="Xia J."/>
            <person name="Xu P."/>
            <person name="Wang S."/>
            <person name="Scheerlinck J.P."/>
            <person name="Hofmann A."/>
            <person name="Sternberg P.W."/>
            <person name="Wang J."/>
            <person name="Gasser R.B."/>
        </authorList>
    </citation>
    <scope>NUCLEOTIDE SEQUENCE [LARGE SCALE GENOMIC DNA]</scope>
    <source>
        <strain evidence="2">DCEP-RM93F</strain>
        <strain evidence="1">DCEP-RM93M</strain>
    </source>
</reference>
<sequence>MTSKCPAPSKASGQKVKSLKATMTLQKNVELLDMLREKKSFAAVARHYNINESRVLYIEKNEVAIGRAVS</sequence>
<name>A0A085LM36_9BILA</name>
<evidence type="ECO:0000313" key="1">
    <source>
        <dbReference type="EMBL" id="KFD46032.1"/>
    </source>
</evidence>
<evidence type="ECO:0000313" key="3">
    <source>
        <dbReference type="Proteomes" id="UP000030764"/>
    </source>
</evidence>
<accession>A0A085LM36</accession>
<proteinExistence type="predicted"/>
<organism evidence="1 3">
    <name type="scientific">Trichuris suis</name>
    <name type="common">pig whipworm</name>
    <dbReference type="NCBI Taxonomy" id="68888"/>
    <lineage>
        <taxon>Eukaryota</taxon>
        <taxon>Metazoa</taxon>
        <taxon>Ecdysozoa</taxon>
        <taxon>Nematoda</taxon>
        <taxon>Enoplea</taxon>
        <taxon>Dorylaimia</taxon>
        <taxon>Trichinellida</taxon>
        <taxon>Trichuridae</taxon>
        <taxon>Trichuris</taxon>
    </lineage>
</organism>